<feature type="chain" id="PRO_5004016716" evidence="1">
    <location>
        <begin position="23"/>
        <end position="156"/>
    </location>
</feature>
<name>M1PAB7_DESSD</name>
<evidence type="ECO:0000313" key="3">
    <source>
        <dbReference type="Proteomes" id="UP000011721"/>
    </source>
</evidence>
<evidence type="ECO:0000256" key="1">
    <source>
        <dbReference type="SAM" id="SignalP"/>
    </source>
</evidence>
<feature type="signal peptide" evidence="1">
    <location>
        <begin position="1"/>
        <end position="22"/>
    </location>
</feature>
<keyword evidence="1" id="KW-0732">Signal</keyword>
<evidence type="ECO:0000313" key="2">
    <source>
        <dbReference type="EMBL" id="AGF76750.1"/>
    </source>
</evidence>
<sequence>MQLRKYLLFTTSLFVFSSTAQAADCPGPWQVLPSNYAGRGAPCRVLGLDSHQGVCQPGKVYETLCDDTTGNRFKTCPGPRLCNTQVGPPPDVPQYDCSNWDFEANAPCPPGTVNGDCRGGCQSVYQNDCTNWDYRYNQPCPPGYINRDCHGHCESM</sequence>
<keyword evidence="3" id="KW-1185">Reference proteome</keyword>
<dbReference type="AlphaFoldDB" id="M1PAB7"/>
<gene>
    <name evidence="2" type="ordered locus">UWK_00163</name>
</gene>
<dbReference type="HOGENOM" id="CLU_1683750_0_0_7"/>
<dbReference type="KEGG" id="dsf:UWK_00163"/>
<dbReference type="Proteomes" id="UP000011721">
    <property type="component" value="Chromosome"/>
</dbReference>
<protein>
    <submittedName>
        <fullName evidence="2">Uncharacterized protein</fullName>
    </submittedName>
</protein>
<proteinExistence type="predicted"/>
<dbReference type="EMBL" id="CP003985">
    <property type="protein sequence ID" value="AGF76750.1"/>
    <property type="molecule type" value="Genomic_DNA"/>
</dbReference>
<dbReference type="STRING" id="1167006.UWK_00163"/>
<reference evidence="3" key="1">
    <citation type="journal article" date="2013" name="Stand. Genomic Sci.">
        <title>Complete genome sequence of Desulfocapsa sulfexigens, a marine deltaproteobacterium specialized in disproportionating inorganic sulfur compounds.</title>
        <authorList>
            <person name="Finster K.W."/>
            <person name="Kjeldsen K.U."/>
            <person name="Kube M."/>
            <person name="Reinhardt R."/>
            <person name="Mussmann M."/>
            <person name="Amann R."/>
            <person name="Schreiber L."/>
        </authorList>
    </citation>
    <scope>NUCLEOTIDE SEQUENCE [LARGE SCALE GENOMIC DNA]</scope>
    <source>
        <strain evidence="3">DSM 10523 / SB164P1</strain>
    </source>
</reference>
<organism evidence="2 3">
    <name type="scientific">Desulfocapsa sulfexigens (strain DSM 10523 / SB164P1)</name>
    <dbReference type="NCBI Taxonomy" id="1167006"/>
    <lineage>
        <taxon>Bacteria</taxon>
        <taxon>Pseudomonadati</taxon>
        <taxon>Thermodesulfobacteriota</taxon>
        <taxon>Desulfobulbia</taxon>
        <taxon>Desulfobulbales</taxon>
        <taxon>Desulfocapsaceae</taxon>
        <taxon>Desulfocapsa</taxon>
    </lineage>
</organism>
<accession>M1PAB7</accession>